<accession>A0A3A8Q746</accession>
<dbReference type="AlphaFoldDB" id="A0A3A8Q746"/>
<dbReference type="OrthoDB" id="5501372at2"/>
<evidence type="ECO:0000313" key="2">
    <source>
        <dbReference type="Proteomes" id="UP000282656"/>
    </source>
</evidence>
<dbReference type="EMBL" id="RAWM01000107">
    <property type="protein sequence ID" value="RKH62780.1"/>
    <property type="molecule type" value="Genomic_DNA"/>
</dbReference>
<gene>
    <name evidence="1" type="ORF">D7X96_29170</name>
</gene>
<protein>
    <submittedName>
        <fullName evidence="1">Uncharacterized protein</fullName>
    </submittedName>
</protein>
<name>A0A3A8Q746_9BACT</name>
<sequence length="256" mass="26793">MAGSSNSAPGTWAGLFSSEWGEDAHARELMKRFSAMALAKPNTPVTHLRTLADVLASLVVLTGAGEARSAAEPLVPLCEPALGQAGRAFDSVDPPRVAIQVLSFVNAAEVCGAARGLVEASPAKAWLEAIAASAKKQDDLLLYRCGLVALCLGEPDLAAKLVGGGKLPATLTPGEQFGFNVQGFVRYLATAMKVGAPSEAVRPAWESFVEGFPKNKAAERASWSDLLWAARAYFVGVEGRPVARVGESLHARVKPA</sequence>
<dbReference type="Proteomes" id="UP000282656">
    <property type="component" value="Unassembled WGS sequence"/>
</dbReference>
<evidence type="ECO:0000313" key="1">
    <source>
        <dbReference type="EMBL" id="RKH62780.1"/>
    </source>
</evidence>
<comment type="caution">
    <text evidence="1">The sequence shown here is derived from an EMBL/GenBank/DDBJ whole genome shotgun (WGS) entry which is preliminary data.</text>
</comment>
<reference evidence="2" key="1">
    <citation type="submission" date="2018-09" db="EMBL/GenBank/DDBJ databases">
        <authorList>
            <person name="Livingstone P.G."/>
            <person name="Whitworth D.E."/>
        </authorList>
    </citation>
    <scope>NUCLEOTIDE SEQUENCE [LARGE SCALE GENOMIC DNA]</scope>
    <source>
        <strain evidence="2">AB047A</strain>
    </source>
</reference>
<keyword evidence="2" id="KW-1185">Reference proteome</keyword>
<dbReference type="RefSeq" id="WP_147468425.1">
    <property type="nucleotide sequence ID" value="NZ_RAWM01000107.1"/>
</dbReference>
<proteinExistence type="predicted"/>
<organism evidence="1 2">
    <name type="scientific">Corallococcus interemptor</name>
    <dbReference type="NCBI Taxonomy" id="2316720"/>
    <lineage>
        <taxon>Bacteria</taxon>
        <taxon>Pseudomonadati</taxon>
        <taxon>Myxococcota</taxon>
        <taxon>Myxococcia</taxon>
        <taxon>Myxococcales</taxon>
        <taxon>Cystobacterineae</taxon>
        <taxon>Myxococcaceae</taxon>
        <taxon>Corallococcus</taxon>
    </lineage>
</organism>